<name>A0A0F7KVU7_9SPHN</name>
<comment type="subcellular location">
    <subcellularLocation>
        <location evidence="5">Cell membrane</location>
        <topology evidence="5">Multi-pass membrane protein</topology>
    </subcellularLocation>
    <subcellularLocation>
        <location evidence="1">Membrane</location>
        <topology evidence="1">Multi-pass membrane protein</topology>
    </subcellularLocation>
</comment>
<dbReference type="PATRIC" id="fig|1267766.3.peg.2852"/>
<proteinExistence type="inferred from homology"/>
<feature type="transmembrane region" description="Helical" evidence="5">
    <location>
        <begin position="187"/>
        <end position="205"/>
    </location>
</feature>
<feature type="transmembrane region" description="Helical" evidence="5">
    <location>
        <begin position="82"/>
        <end position="102"/>
    </location>
</feature>
<reference evidence="6" key="1">
    <citation type="submission" date="2015-05" db="EMBL/GenBank/DDBJ databases">
        <title>The complete genome of Altererythrobacter atlanticus strain 26DY36.</title>
        <authorList>
            <person name="Wu Y.-H."/>
            <person name="Cheng H."/>
            <person name="Wu X.-W."/>
        </authorList>
    </citation>
    <scope>NUCLEOTIDE SEQUENCE [LARGE SCALE GENOMIC DNA]</scope>
    <source>
        <strain evidence="6">26DY36</strain>
    </source>
</reference>
<feature type="transmembrane region" description="Helical" evidence="5">
    <location>
        <begin position="211"/>
        <end position="228"/>
    </location>
</feature>
<gene>
    <name evidence="6" type="ORF">WYH_02816</name>
</gene>
<dbReference type="Proteomes" id="UP000034392">
    <property type="component" value="Chromosome"/>
</dbReference>
<keyword evidence="5" id="KW-1003">Cell membrane</keyword>
<dbReference type="EMBL" id="CP011452">
    <property type="protein sequence ID" value="AKH43844.1"/>
    <property type="molecule type" value="Genomic_DNA"/>
</dbReference>
<accession>A0A0F7KVU7</accession>
<evidence type="ECO:0000256" key="4">
    <source>
        <dbReference type="ARBA" id="ARBA00023136"/>
    </source>
</evidence>
<comment type="similarity">
    <text evidence="5">Belongs to the 4-toluene sulfonate uptake permease (TSUP) (TC 2.A.102) family.</text>
</comment>
<keyword evidence="7" id="KW-1185">Reference proteome</keyword>
<dbReference type="PANTHER" id="PTHR43701:SF12">
    <property type="entry name" value="MEMBRANE TRANSPORTER PROTEIN YTNM-RELATED"/>
    <property type="match status" value="1"/>
</dbReference>
<evidence type="ECO:0000256" key="1">
    <source>
        <dbReference type="ARBA" id="ARBA00004141"/>
    </source>
</evidence>
<keyword evidence="3 5" id="KW-1133">Transmembrane helix</keyword>
<sequence>MFEFIAELSFADIAPFILVGFAAQIVDGALGMAFGVISQTMLVSLLGVPPATASASVHLVEVFTTATSGASHIWHRNIDWALFRRLAPFGIIGGVAGAYALSSVDASAARPFVMLYLAGVGVYLLVRAIRLSRPKFEDPKYTRPLAAAGGFLDAAGGGGWGPVVTSNLLVQGGDPRTTIGTVNTTEFLLTLSISITFIATLGFAAFTVATVGLIIGGMIAAPIGAVLVKRIRPRALLLAVSAVLIATSLFSLGRAWAIF</sequence>
<dbReference type="InterPro" id="IPR051598">
    <property type="entry name" value="TSUP/Inactive_protease-like"/>
</dbReference>
<dbReference type="Pfam" id="PF01925">
    <property type="entry name" value="TauE"/>
    <property type="match status" value="1"/>
</dbReference>
<feature type="transmembrane region" description="Helical" evidence="5">
    <location>
        <begin position="108"/>
        <end position="126"/>
    </location>
</feature>
<protein>
    <recommendedName>
        <fullName evidence="5">Probable membrane transporter protein</fullName>
    </recommendedName>
</protein>
<feature type="transmembrane region" description="Helical" evidence="5">
    <location>
        <begin position="235"/>
        <end position="257"/>
    </location>
</feature>
<dbReference type="OrthoDB" id="45564at2"/>
<dbReference type="GO" id="GO:0005886">
    <property type="term" value="C:plasma membrane"/>
    <property type="evidence" value="ECO:0007669"/>
    <property type="project" value="UniProtKB-SubCell"/>
</dbReference>
<organism evidence="6 7">
    <name type="scientific">Croceibacterium atlanticum</name>
    <dbReference type="NCBI Taxonomy" id="1267766"/>
    <lineage>
        <taxon>Bacteria</taxon>
        <taxon>Pseudomonadati</taxon>
        <taxon>Pseudomonadota</taxon>
        <taxon>Alphaproteobacteria</taxon>
        <taxon>Sphingomonadales</taxon>
        <taxon>Erythrobacteraceae</taxon>
        <taxon>Croceibacterium</taxon>
    </lineage>
</organism>
<dbReference type="InterPro" id="IPR002781">
    <property type="entry name" value="TM_pro_TauE-like"/>
</dbReference>
<dbReference type="KEGG" id="aay:WYH_02816"/>
<keyword evidence="4 5" id="KW-0472">Membrane</keyword>
<evidence type="ECO:0000313" key="7">
    <source>
        <dbReference type="Proteomes" id="UP000034392"/>
    </source>
</evidence>
<dbReference type="RefSeq" id="WP_046904300.1">
    <property type="nucleotide sequence ID" value="NZ_CP011452.2"/>
</dbReference>
<keyword evidence="2 5" id="KW-0812">Transmembrane</keyword>
<evidence type="ECO:0000256" key="2">
    <source>
        <dbReference type="ARBA" id="ARBA00022692"/>
    </source>
</evidence>
<evidence type="ECO:0000313" key="6">
    <source>
        <dbReference type="EMBL" id="AKH43844.1"/>
    </source>
</evidence>
<dbReference type="STRING" id="1267766.WYH_02816"/>
<dbReference type="PANTHER" id="PTHR43701">
    <property type="entry name" value="MEMBRANE TRANSPORTER PROTEIN MJ0441-RELATED"/>
    <property type="match status" value="1"/>
</dbReference>
<evidence type="ECO:0000256" key="3">
    <source>
        <dbReference type="ARBA" id="ARBA00022989"/>
    </source>
</evidence>
<evidence type="ECO:0000256" key="5">
    <source>
        <dbReference type="RuleBase" id="RU363041"/>
    </source>
</evidence>
<dbReference type="AlphaFoldDB" id="A0A0F7KVU7"/>
<feature type="transmembrane region" description="Helical" evidence="5">
    <location>
        <begin position="13"/>
        <end position="37"/>
    </location>
</feature>